<feature type="region of interest" description="Disordered" evidence="1">
    <location>
        <begin position="185"/>
        <end position="210"/>
    </location>
</feature>
<dbReference type="OrthoDB" id="10189250at2759"/>
<reference evidence="2 3" key="1">
    <citation type="journal article" date="2018" name="Sci. Rep.">
        <title>Genomic signatures of local adaptation to the degree of environmental predictability in rotifers.</title>
        <authorList>
            <person name="Franch-Gras L."/>
            <person name="Hahn C."/>
            <person name="Garcia-Roger E.M."/>
            <person name="Carmona M.J."/>
            <person name="Serra M."/>
            <person name="Gomez A."/>
        </authorList>
    </citation>
    <scope>NUCLEOTIDE SEQUENCE [LARGE SCALE GENOMIC DNA]</scope>
    <source>
        <strain evidence="2">HYR1</strain>
    </source>
</reference>
<accession>A0A3M7PF90</accession>
<dbReference type="Gene3D" id="3.40.395.10">
    <property type="entry name" value="Adenoviral Proteinase, Chain A"/>
    <property type="match status" value="1"/>
</dbReference>
<organism evidence="2 3">
    <name type="scientific">Brachionus plicatilis</name>
    <name type="common">Marine rotifer</name>
    <name type="synonym">Brachionus muelleri</name>
    <dbReference type="NCBI Taxonomy" id="10195"/>
    <lineage>
        <taxon>Eukaryota</taxon>
        <taxon>Metazoa</taxon>
        <taxon>Spiralia</taxon>
        <taxon>Gnathifera</taxon>
        <taxon>Rotifera</taxon>
        <taxon>Eurotatoria</taxon>
        <taxon>Monogononta</taxon>
        <taxon>Pseudotrocha</taxon>
        <taxon>Ploima</taxon>
        <taxon>Brachionidae</taxon>
        <taxon>Brachionus</taxon>
    </lineage>
</organism>
<evidence type="ECO:0008006" key="4">
    <source>
        <dbReference type="Google" id="ProtNLM"/>
    </source>
</evidence>
<keyword evidence="3" id="KW-1185">Reference proteome</keyword>
<sequence length="427" mass="50340">MFLLFDNEDKKKNRILLFISSTGINILQKAEEYHLDGTLKLPRNMHVVIDKISNVCAYIFLHLKNCEIFEKLRNIITNGLMDIFRLKFETTAIYKNEQTIISKDSIQNHPKFSDLVECFKKEDAKTRNVYLNPKTKSRQSQKDQEKDFQIQLIQEDFDQNQTEERLKSQENGTIQTQVAYEQENNSMVSNQCQTEEEKEAKKSKTETGTVSIEIKQEKQSPPTTSASFDNSRIYTVDERIQVEPFNFALSDGQWLMGRHIDLAFDYIQSHSRNSFLYIANNWKCEDFLIHESPEMDKIFVVSVNNLHWIILTNINPSESENNQSLDQNWFVYYSMNNINNCMATAQIFKLIYPDRNFHRVYMVQSEHQIGSNDCGLFAIAYAQLLAERLDPFNYKFDQRLMRITYYSFITFGSLYDFYFEIIAEKQK</sequence>
<dbReference type="Proteomes" id="UP000276133">
    <property type="component" value="Unassembled WGS sequence"/>
</dbReference>
<protein>
    <recommendedName>
        <fullName evidence="4">Ubiquitin-like protease family profile domain-containing protein</fullName>
    </recommendedName>
</protein>
<proteinExistence type="predicted"/>
<dbReference type="AlphaFoldDB" id="A0A3M7PF90"/>
<gene>
    <name evidence="2" type="ORF">BpHYR1_018010</name>
</gene>
<comment type="caution">
    <text evidence="2">The sequence shown here is derived from an EMBL/GenBank/DDBJ whole genome shotgun (WGS) entry which is preliminary data.</text>
</comment>
<dbReference type="InterPro" id="IPR038765">
    <property type="entry name" value="Papain-like_cys_pep_sf"/>
</dbReference>
<evidence type="ECO:0000256" key="1">
    <source>
        <dbReference type="SAM" id="MobiDB-lite"/>
    </source>
</evidence>
<evidence type="ECO:0000313" key="2">
    <source>
        <dbReference type="EMBL" id="RMZ97775.1"/>
    </source>
</evidence>
<dbReference type="SUPFAM" id="SSF54001">
    <property type="entry name" value="Cysteine proteinases"/>
    <property type="match status" value="1"/>
</dbReference>
<name>A0A3M7PF90_BRAPC</name>
<dbReference type="EMBL" id="REGN01011192">
    <property type="protein sequence ID" value="RMZ97775.1"/>
    <property type="molecule type" value="Genomic_DNA"/>
</dbReference>
<evidence type="ECO:0000313" key="3">
    <source>
        <dbReference type="Proteomes" id="UP000276133"/>
    </source>
</evidence>